<accession>A0A8J8T8B4</accession>
<dbReference type="AlphaFoldDB" id="A0A8J8T8B4"/>
<protein>
    <submittedName>
        <fullName evidence="1">Uncharacterized protein</fullName>
    </submittedName>
</protein>
<sequence>MEQGVALYRINSQRKVQNQVHLLMSIGRQTLNLNPSFVHQIKAGSQLMNPRNIPAQGISQKSTSHLALLQRLSLIT</sequence>
<comment type="caution">
    <text evidence="1">The sequence shown here is derived from an EMBL/GenBank/DDBJ whole genome shotgun (WGS) entry which is preliminary data.</text>
</comment>
<gene>
    <name evidence="1" type="ORF">FGO68_gene5633</name>
</gene>
<keyword evidence="2" id="KW-1185">Reference proteome</keyword>
<dbReference type="Proteomes" id="UP000785679">
    <property type="component" value="Unassembled WGS sequence"/>
</dbReference>
<proteinExistence type="predicted"/>
<name>A0A8J8T8B4_HALGN</name>
<evidence type="ECO:0000313" key="2">
    <source>
        <dbReference type="Proteomes" id="UP000785679"/>
    </source>
</evidence>
<dbReference type="EMBL" id="RRYP01001841">
    <property type="protein sequence ID" value="TNV85430.1"/>
    <property type="molecule type" value="Genomic_DNA"/>
</dbReference>
<organism evidence="1 2">
    <name type="scientific">Halteria grandinella</name>
    <dbReference type="NCBI Taxonomy" id="5974"/>
    <lineage>
        <taxon>Eukaryota</taxon>
        <taxon>Sar</taxon>
        <taxon>Alveolata</taxon>
        <taxon>Ciliophora</taxon>
        <taxon>Intramacronucleata</taxon>
        <taxon>Spirotrichea</taxon>
        <taxon>Stichotrichia</taxon>
        <taxon>Sporadotrichida</taxon>
        <taxon>Halteriidae</taxon>
        <taxon>Halteria</taxon>
    </lineage>
</organism>
<evidence type="ECO:0000313" key="1">
    <source>
        <dbReference type="EMBL" id="TNV85430.1"/>
    </source>
</evidence>
<reference evidence="1" key="1">
    <citation type="submission" date="2019-06" db="EMBL/GenBank/DDBJ databases">
        <authorList>
            <person name="Zheng W."/>
        </authorList>
    </citation>
    <scope>NUCLEOTIDE SEQUENCE</scope>
    <source>
        <strain evidence="1">QDHG01</strain>
    </source>
</reference>